<gene>
    <name evidence="4" type="ORF">GCM10009802_34480</name>
</gene>
<dbReference type="PANTHER" id="PTHR43118">
    <property type="entry name" value="RHAMNOGALACTURONAN LYASE (EUROFUNG)"/>
    <property type="match status" value="1"/>
</dbReference>
<dbReference type="PROSITE" id="PS51175">
    <property type="entry name" value="CBM6"/>
    <property type="match status" value="1"/>
</dbReference>
<dbReference type="InterPro" id="IPR028994">
    <property type="entry name" value="Integrin_alpha_N"/>
</dbReference>
<protein>
    <recommendedName>
        <fullName evidence="3">CBM6 domain-containing protein</fullName>
    </recommendedName>
</protein>
<proteinExistence type="predicted"/>
<dbReference type="EMBL" id="BAAAPF010000108">
    <property type="protein sequence ID" value="GAA2127718.1"/>
    <property type="molecule type" value="Genomic_DNA"/>
</dbReference>
<dbReference type="CDD" id="cd04082">
    <property type="entry name" value="CBM35_pectate_lyase-like"/>
    <property type="match status" value="1"/>
</dbReference>
<dbReference type="SUPFAM" id="SSF49785">
    <property type="entry name" value="Galactose-binding domain-like"/>
    <property type="match status" value="1"/>
</dbReference>
<organism evidence="4 5">
    <name type="scientific">Streptomyces synnematoformans</name>
    <dbReference type="NCBI Taxonomy" id="415721"/>
    <lineage>
        <taxon>Bacteria</taxon>
        <taxon>Bacillati</taxon>
        <taxon>Actinomycetota</taxon>
        <taxon>Actinomycetes</taxon>
        <taxon>Kitasatosporales</taxon>
        <taxon>Streptomycetaceae</taxon>
        <taxon>Streptomyces</taxon>
    </lineage>
</organism>
<dbReference type="Pfam" id="PF21348">
    <property type="entry name" value="RGL11_C"/>
    <property type="match status" value="2"/>
</dbReference>
<dbReference type="Gene3D" id="2.60.40.10">
    <property type="entry name" value="Immunoglobulins"/>
    <property type="match status" value="1"/>
</dbReference>
<dbReference type="Pfam" id="PF03422">
    <property type="entry name" value="CBM_6"/>
    <property type="match status" value="1"/>
</dbReference>
<name>A0ABN2YJI8_9ACTN</name>
<feature type="region of interest" description="Disordered" evidence="1">
    <location>
        <begin position="151"/>
        <end position="172"/>
    </location>
</feature>
<feature type="chain" id="PRO_5047316760" description="CBM6 domain-containing protein" evidence="2">
    <location>
        <begin position="26"/>
        <end position="479"/>
    </location>
</feature>
<keyword evidence="5" id="KW-1185">Reference proteome</keyword>
<dbReference type="SUPFAM" id="SSF69318">
    <property type="entry name" value="Integrin alpha N-terminal domain"/>
    <property type="match status" value="1"/>
</dbReference>
<dbReference type="Gene3D" id="2.60.120.260">
    <property type="entry name" value="Galactose-binding domain-like"/>
    <property type="match status" value="1"/>
</dbReference>
<accession>A0ABN2YJI8</accession>
<dbReference type="InterPro" id="IPR041624">
    <property type="entry name" value="RGI_lyase"/>
</dbReference>
<evidence type="ECO:0000313" key="4">
    <source>
        <dbReference type="EMBL" id="GAA2127718.1"/>
    </source>
</evidence>
<reference evidence="4 5" key="1">
    <citation type="journal article" date="2019" name="Int. J. Syst. Evol. Microbiol.">
        <title>The Global Catalogue of Microorganisms (GCM) 10K type strain sequencing project: providing services to taxonomists for standard genome sequencing and annotation.</title>
        <authorList>
            <consortium name="The Broad Institute Genomics Platform"/>
            <consortium name="The Broad Institute Genome Sequencing Center for Infectious Disease"/>
            <person name="Wu L."/>
            <person name="Ma J."/>
        </authorList>
    </citation>
    <scope>NUCLEOTIDE SEQUENCE [LARGE SCALE GENOMIC DNA]</scope>
    <source>
        <strain evidence="4 5">JCM 15481</strain>
    </source>
</reference>
<dbReference type="RefSeq" id="WP_344290890.1">
    <property type="nucleotide sequence ID" value="NZ_BAAAPF010000108.1"/>
</dbReference>
<sequence length="479" mass="50962">MNRSVKAPVAGALAVLLTTSVTTYAIGASAATTRYEAENAPATCDGTIDTNHAGFSGSGFCNTSNTTGAAVEFTVSASTAESATLQLAFANGGSGSRSADVLVNGARVQSTSFATTGSWSAWTRQTWTVQLREGSNTVRVAATNASGLPNVDYLDVSDDSGEPPGDGRPMEDLGRGVVAVRSDSDSVLVGWRLLGLDPDGIGFHVYRSTAGGSWTKLNGSVLTGGTNHVDSTADLSRSNSYRVRPVVDGEEQEPSGAFTLSADHAAEPVVRVPLRDGGRIQFVWVGDLTGDGEYDYVLDRHGTQQRIEAYRSDGTFLWEVNMGPNSRDQNNIEGGSATIGVGHNDGVTVYDFDSDGRAEVAVRIANGVRFGDGTTYNGMPRLEQTWDYGGVLGPRSQPAVLGDIHGDWCEEVVLPNGSYNELLVFTTDRPSDTRLYTLAHNPAYRNDMTVKGYMQSHHVDYYLGAGMTQPPRPDITYGQ</sequence>
<dbReference type="InterPro" id="IPR013783">
    <property type="entry name" value="Ig-like_fold"/>
</dbReference>
<dbReference type="Proteomes" id="UP001500443">
    <property type="component" value="Unassembled WGS sequence"/>
</dbReference>
<comment type="caution">
    <text evidence="4">The sequence shown here is derived from an EMBL/GenBank/DDBJ whole genome shotgun (WGS) entry which is preliminary data.</text>
</comment>
<dbReference type="PANTHER" id="PTHR43118:SF1">
    <property type="entry name" value="RHAMNOGALACTURONAN LYASE (EUROFUNG)"/>
    <property type="match status" value="1"/>
</dbReference>
<evidence type="ECO:0000313" key="5">
    <source>
        <dbReference type="Proteomes" id="UP001500443"/>
    </source>
</evidence>
<dbReference type="InterPro" id="IPR005084">
    <property type="entry name" value="CBM6"/>
</dbReference>
<keyword evidence="2" id="KW-0732">Signal</keyword>
<evidence type="ECO:0000256" key="1">
    <source>
        <dbReference type="SAM" id="MobiDB-lite"/>
    </source>
</evidence>
<dbReference type="InterPro" id="IPR008979">
    <property type="entry name" value="Galactose-bd-like_sf"/>
</dbReference>
<evidence type="ECO:0000259" key="3">
    <source>
        <dbReference type="PROSITE" id="PS51175"/>
    </source>
</evidence>
<feature type="domain" description="CBM6" evidence="3">
    <location>
        <begin position="33"/>
        <end position="157"/>
    </location>
</feature>
<dbReference type="Pfam" id="PF18370">
    <property type="entry name" value="RGI_lyase"/>
    <property type="match status" value="1"/>
</dbReference>
<evidence type="ECO:0000256" key="2">
    <source>
        <dbReference type="SAM" id="SignalP"/>
    </source>
</evidence>
<dbReference type="InterPro" id="IPR049366">
    <property type="entry name" value="RGL11_C"/>
</dbReference>
<feature type="signal peptide" evidence="2">
    <location>
        <begin position="1"/>
        <end position="25"/>
    </location>
</feature>
<dbReference type="InterPro" id="IPR034641">
    <property type="entry name" value="RGL11"/>
</dbReference>